<dbReference type="PANTHER" id="PTHR30037:SF3">
    <property type="entry name" value="BLR0857 PROTEIN"/>
    <property type="match status" value="1"/>
</dbReference>
<keyword evidence="2" id="KW-1185">Reference proteome</keyword>
<name>A0AAE2ZS31_9HYPH</name>
<proteinExistence type="predicted"/>
<protein>
    <submittedName>
        <fullName evidence="1">DNA-3-methyladenine glycosylase I</fullName>
        <ecNumber evidence="1">3.2.2.20</ecNumber>
    </submittedName>
</protein>
<evidence type="ECO:0000313" key="2">
    <source>
        <dbReference type="Proteomes" id="UP001196509"/>
    </source>
</evidence>
<reference evidence="1" key="1">
    <citation type="submission" date="2021-08" db="EMBL/GenBank/DDBJ databases">
        <title>Hoeflea bacterium WL0058 sp. nov., isolated from the sediment.</title>
        <authorList>
            <person name="Wang L."/>
            <person name="Zhang D."/>
        </authorList>
    </citation>
    <scope>NUCLEOTIDE SEQUENCE</scope>
    <source>
        <strain evidence="1">WL0058</strain>
    </source>
</reference>
<gene>
    <name evidence="1" type="ORF">K1W69_21455</name>
</gene>
<dbReference type="PANTHER" id="PTHR30037">
    <property type="entry name" value="DNA-3-METHYLADENINE GLYCOSYLASE 1"/>
    <property type="match status" value="1"/>
</dbReference>
<dbReference type="GO" id="GO:0008725">
    <property type="term" value="F:DNA-3-methyladenine glycosylase activity"/>
    <property type="evidence" value="ECO:0007669"/>
    <property type="project" value="UniProtKB-EC"/>
</dbReference>
<sequence>MRTFDELYKMAADRKGGPEAFEATLTTPKTPDELAAIPDDRWLSMMSKCIFQAGFNWKVVENKWPAFEEVFHGFDVARAAFMTDEDIETLLSDKRIIRNGAKIAAIRDNAQFLADLAKEHGSAARFFAKWPDEDYVGLLDVLKLRGTRLSGNTGMYLLRFMGRDSFILSRDVVAALVREGVVDKAATSKRDRLKAQQAFNQWREESGRPFTHISRVLACTVGD</sequence>
<dbReference type="InterPro" id="IPR005019">
    <property type="entry name" value="Adenine_glyco"/>
</dbReference>
<dbReference type="Proteomes" id="UP001196509">
    <property type="component" value="Unassembled WGS sequence"/>
</dbReference>
<dbReference type="EMBL" id="JAICBX010000004">
    <property type="protein sequence ID" value="MBW8639775.1"/>
    <property type="molecule type" value="Genomic_DNA"/>
</dbReference>
<dbReference type="Gene3D" id="1.10.340.30">
    <property type="entry name" value="Hypothetical protein, domain 2"/>
    <property type="match status" value="1"/>
</dbReference>
<dbReference type="EC" id="3.2.2.20" evidence="1"/>
<accession>A0AAE2ZS31</accession>
<keyword evidence="1" id="KW-0326">Glycosidase</keyword>
<dbReference type="SUPFAM" id="SSF48150">
    <property type="entry name" value="DNA-glycosylase"/>
    <property type="match status" value="1"/>
</dbReference>
<dbReference type="InterPro" id="IPR052891">
    <property type="entry name" value="DNA-3mA_glycosylase"/>
</dbReference>
<keyword evidence="1" id="KW-0378">Hydrolase</keyword>
<dbReference type="AlphaFoldDB" id="A0AAE2ZS31"/>
<dbReference type="InterPro" id="IPR011257">
    <property type="entry name" value="DNA_glycosylase"/>
</dbReference>
<dbReference type="GO" id="GO:0006284">
    <property type="term" value="P:base-excision repair"/>
    <property type="evidence" value="ECO:0007669"/>
    <property type="project" value="InterPro"/>
</dbReference>
<comment type="caution">
    <text evidence="1">The sequence shown here is derived from an EMBL/GenBank/DDBJ whole genome shotgun (WGS) entry which is preliminary data.</text>
</comment>
<organism evidence="1 2">
    <name type="scientific">Flavimaribacter sediminis</name>
    <dbReference type="NCBI Taxonomy" id="2865987"/>
    <lineage>
        <taxon>Bacteria</taxon>
        <taxon>Pseudomonadati</taxon>
        <taxon>Pseudomonadota</taxon>
        <taxon>Alphaproteobacteria</taxon>
        <taxon>Hyphomicrobiales</taxon>
        <taxon>Rhizobiaceae</taxon>
        <taxon>Flavimaribacter</taxon>
    </lineage>
</organism>
<evidence type="ECO:0000313" key="1">
    <source>
        <dbReference type="EMBL" id="MBW8639775.1"/>
    </source>
</evidence>
<dbReference type="Pfam" id="PF03352">
    <property type="entry name" value="Adenine_glyco"/>
    <property type="match status" value="1"/>
</dbReference>
<dbReference type="RefSeq" id="WP_220230480.1">
    <property type="nucleotide sequence ID" value="NZ_JAICBX010000004.1"/>
</dbReference>